<dbReference type="Proteomes" id="UP000014760">
    <property type="component" value="Unassembled WGS sequence"/>
</dbReference>
<dbReference type="HOGENOM" id="CLU_1596093_0_0_1"/>
<protein>
    <submittedName>
        <fullName evidence="2 3">Uncharacterized protein</fullName>
    </submittedName>
</protein>
<organism evidence="2">
    <name type="scientific">Capitella teleta</name>
    <name type="common">Polychaete worm</name>
    <dbReference type="NCBI Taxonomy" id="283909"/>
    <lineage>
        <taxon>Eukaryota</taxon>
        <taxon>Metazoa</taxon>
        <taxon>Spiralia</taxon>
        <taxon>Lophotrochozoa</taxon>
        <taxon>Annelida</taxon>
        <taxon>Polychaeta</taxon>
        <taxon>Sedentaria</taxon>
        <taxon>Scolecida</taxon>
        <taxon>Capitellidae</taxon>
        <taxon>Capitella</taxon>
    </lineage>
</organism>
<keyword evidence="4" id="KW-1185">Reference proteome</keyword>
<dbReference type="EMBL" id="AMQN01006576">
    <property type="status" value="NOT_ANNOTATED_CDS"/>
    <property type="molecule type" value="Genomic_DNA"/>
</dbReference>
<evidence type="ECO:0000313" key="4">
    <source>
        <dbReference type="Proteomes" id="UP000014760"/>
    </source>
</evidence>
<reference evidence="2 4" key="2">
    <citation type="journal article" date="2013" name="Nature">
        <title>Insights into bilaterian evolution from three spiralian genomes.</title>
        <authorList>
            <person name="Simakov O."/>
            <person name="Marletaz F."/>
            <person name="Cho S.J."/>
            <person name="Edsinger-Gonzales E."/>
            <person name="Havlak P."/>
            <person name="Hellsten U."/>
            <person name="Kuo D.H."/>
            <person name="Larsson T."/>
            <person name="Lv J."/>
            <person name="Arendt D."/>
            <person name="Savage R."/>
            <person name="Osoegawa K."/>
            <person name="de Jong P."/>
            <person name="Grimwood J."/>
            <person name="Chapman J.A."/>
            <person name="Shapiro H."/>
            <person name="Aerts A."/>
            <person name="Otillar R.P."/>
            <person name="Terry A.Y."/>
            <person name="Boore J.L."/>
            <person name="Grigoriev I.V."/>
            <person name="Lindberg D.R."/>
            <person name="Seaver E.C."/>
            <person name="Weisblat D.A."/>
            <person name="Putnam N.H."/>
            <person name="Rokhsar D.S."/>
        </authorList>
    </citation>
    <scope>NUCLEOTIDE SEQUENCE</scope>
    <source>
        <strain evidence="2 4">I ESC-2004</strain>
    </source>
</reference>
<gene>
    <name evidence="2" type="ORF">CAPTEDRAFT_206032</name>
</gene>
<dbReference type="AlphaFoldDB" id="R7URK9"/>
<sequence>MALSDYLFLSAGSEGRELWEVLYLKHAQHYLKTGRHPPECLPKQGGKTSEDPLRDHRDVPLKLEKLARTIRSADIKREYIEKLLFRDKTPRSSEHYCRKVHDISRVLAKRKQALQNRAFSPGSNEYRERFIGPDGTHLTPWGHMKFWYSLRCALIISKRELRKYKIK</sequence>
<accession>R7URK9</accession>
<dbReference type="EnsemblMetazoa" id="CapteT206032">
    <property type="protein sequence ID" value="CapteP206032"/>
    <property type="gene ID" value="CapteG206032"/>
</dbReference>
<evidence type="ECO:0000256" key="1">
    <source>
        <dbReference type="SAM" id="MobiDB-lite"/>
    </source>
</evidence>
<reference evidence="4" key="1">
    <citation type="submission" date="2012-12" db="EMBL/GenBank/DDBJ databases">
        <authorList>
            <person name="Hellsten U."/>
            <person name="Grimwood J."/>
            <person name="Chapman J.A."/>
            <person name="Shapiro H."/>
            <person name="Aerts A."/>
            <person name="Otillar R.P."/>
            <person name="Terry A.Y."/>
            <person name="Boore J.L."/>
            <person name="Simakov O."/>
            <person name="Marletaz F."/>
            <person name="Cho S.-J."/>
            <person name="Edsinger-Gonzales E."/>
            <person name="Havlak P."/>
            <person name="Kuo D.-H."/>
            <person name="Larsson T."/>
            <person name="Lv J."/>
            <person name="Arendt D."/>
            <person name="Savage R."/>
            <person name="Osoegawa K."/>
            <person name="de Jong P."/>
            <person name="Lindberg D.R."/>
            <person name="Seaver E.C."/>
            <person name="Weisblat D.A."/>
            <person name="Putnam N.H."/>
            <person name="Grigoriev I.V."/>
            <person name="Rokhsar D.S."/>
        </authorList>
    </citation>
    <scope>NUCLEOTIDE SEQUENCE</scope>
    <source>
        <strain evidence="4">I ESC-2004</strain>
    </source>
</reference>
<evidence type="ECO:0000313" key="3">
    <source>
        <dbReference type="EnsemblMetazoa" id="CapteP206032"/>
    </source>
</evidence>
<proteinExistence type="predicted"/>
<dbReference type="EMBL" id="KB298689">
    <property type="protein sequence ID" value="ELU08845.1"/>
    <property type="molecule type" value="Genomic_DNA"/>
</dbReference>
<name>R7URK9_CAPTE</name>
<feature type="region of interest" description="Disordered" evidence="1">
    <location>
        <begin position="34"/>
        <end position="54"/>
    </location>
</feature>
<evidence type="ECO:0000313" key="2">
    <source>
        <dbReference type="EMBL" id="ELU08845.1"/>
    </source>
</evidence>
<reference evidence="3" key="3">
    <citation type="submission" date="2015-06" db="UniProtKB">
        <authorList>
            <consortium name="EnsemblMetazoa"/>
        </authorList>
    </citation>
    <scope>IDENTIFICATION</scope>
</reference>